<protein>
    <submittedName>
        <fullName evidence="4">Lamin tail domain-containing protein</fullName>
    </submittedName>
</protein>
<evidence type="ECO:0000313" key="4">
    <source>
        <dbReference type="EMBL" id="WNG43574.1"/>
    </source>
</evidence>
<feature type="domain" description="LTD" evidence="3">
    <location>
        <begin position="233"/>
        <end position="354"/>
    </location>
</feature>
<dbReference type="PROSITE" id="PS51841">
    <property type="entry name" value="LTD"/>
    <property type="match status" value="2"/>
</dbReference>
<evidence type="ECO:0000259" key="3">
    <source>
        <dbReference type="PROSITE" id="PS51841"/>
    </source>
</evidence>
<proteinExistence type="predicted"/>
<evidence type="ECO:0000256" key="2">
    <source>
        <dbReference type="SAM" id="SignalP"/>
    </source>
</evidence>
<dbReference type="EMBL" id="CP043494">
    <property type="protein sequence ID" value="WNG43574.1"/>
    <property type="molecule type" value="Genomic_DNA"/>
</dbReference>
<sequence length="406" mass="42551">MESTLKNVLPLCCLALPLVFVSGACDLSLGGVEPACEGWRPGDVVITELLPDPEGTDTGQEWMELHNPGRSAVDLQGLLLYSARADGSQERAYLFESSVPVEARGYVVLGDVRSDVLPAHVRHSYGDTLGSLGNSGGLVGLRCGDVVVDEVRYSGPIRSGVGRIYDGRLVPDSTDNDEPSRWCDAPPASDGGTRMSPGAANPACVTPLEGSDGGVSGDAGVPANTCLSSRTGTVRSLSRPRPGDVLLTEVMADPKAVADSSGEWVEVYALRDVDLNGVTLANEGSGRTLFGDSRCLEVRAGTYAVLARSVESAANGGLPSVLGTFSFGLSNSEGAHALRLFLNDTLLDEVSWTSAATPGVSRQLDPARRDPTRNDAAESFCLTPKDFRFGLGDWGTPGAENRPCVP</sequence>
<feature type="domain" description="LTD" evidence="3">
    <location>
        <begin position="32"/>
        <end position="155"/>
    </location>
</feature>
<keyword evidence="5" id="KW-1185">Reference proteome</keyword>
<keyword evidence="2" id="KW-0732">Signal</keyword>
<reference evidence="4 5" key="1">
    <citation type="submission" date="2019-08" db="EMBL/GenBank/DDBJ databases">
        <title>Archangium and Cystobacter genomes.</title>
        <authorList>
            <person name="Chen I.-C.K."/>
            <person name="Wielgoss S."/>
        </authorList>
    </citation>
    <scope>NUCLEOTIDE SEQUENCE [LARGE SCALE GENOMIC DNA]</scope>
    <source>
        <strain evidence="4 5">Cbm 6</strain>
    </source>
</reference>
<organism evidence="4 5">
    <name type="scientific">Archangium minus</name>
    <dbReference type="NCBI Taxonomy" id="83450"/>
    <lineage>
        <taxon>Bacteria</taxon>
        <taxon>Pseudomonadati</taxon>
        <taxon>Myxococcota</taxon>
        <taxon>Myxococcia</taxon>
        <taxon>Myxococcales</taxon>
        <taxon>Cystobacterineae</taxon>
        <taxon>Archangiaceae</taxon>
        <taxon>Archangium</taxon>
    </lineage>
</organism>
<evidence type="ECO:0000256" key="1">
    <source>
        <dbReference type="SAM" id="MobiDB-lite"/>
    </source>
</evidence>
<evidence type="ECO:0000313" key="5">
    <source>
        <dbReference type="Proteomes" id="UP001611383"/>
    </source>
</evidence>
<feature type="signal peptide" evidence="2">
    <location>
        <begin position="1"/>
        <end position="24"/>
    </location>
</feature>
<dbReference type="PROSITE" id="PS51257">
    <property type="entry name" value="PROKAR_LIPOPROTEIN"/>
    <property type="match status" value="1"/>
</dbReference>
<feature type="region of interest" description="Disordered" evidence="1">
    <location>
        <begin position="169"/>
        <end position="197"/>
    </location>
</feature>
<feature type="chain" id="PRO_5046016489" evidence="2">
    <location>
        <begin position="25"/>
        <end position="406"/>
    </location>
</feature>
<name>A0ABY9WIG0_9BACT</name>
<dbReference type="InterPro" id="IPR001322">
    <property type="entry name" value="Lamin_tail_dom"/>
</dbReference>
<dbReference type="InterPro" id="IPR036415">
    <property type="entry name" value="Lamin_tail_dom_sf"/>
</dbReference>
<dbReference type="Pfam" id="PF00932">
    <property type="entry name" value="LTD"/>
    <property type="match status" value="1"/>
</dbReference>
<dbReference type="Proteomes" id="UP001611383">
    <property type="component" value="Chromosome"/>
</dbReference>
<dbReference type="SUPFAM" id="SSF74853">
    <property type="entry name" value="Lamin A/C globular tail domain"/>
    <property type="match status" value="1"/>
</dbReference>
<accession>A0ABY9WIG0</accession>
<gene>
    <name evidence="4" type="ORF">F0U60_05240</name>
</gene>